<evidence type="ECO:0000256" key="1">
    <source>
        <dbReference type="ARBA" id="ARBA00022490"/>
    </source>
</evidence>
<evidence type="ECO:0000256" key="2">
    <source>
        <dbReference type="ARBA" id="ARBA00022679"/>
    </source>
</evidence>
<dbReference type="CDD" id="cd00827">
    <property type="entry name" value="init_cond_enzymes"/>
    <property type="match status" value="1"/>
</dbReference>
<protein>
    <submittedName>
        <fullName evidence="6">Ketoacyl-ACP synthase III family protein</fullName>
    </submittedName>
</protein>
<keyword evidence="3" id="KW-0012">Acyltransferase</keyword>
<accession>A0ABW1B000</accession>
<dbReference type="Proteomes" id="UP001596112">
    <property type="component" value="Unassembled WGS sequence"/>
</dbReference>
<dbReference type="Gene3D" id="3.40.47.10">
    <property type="match status" value="2"/>
</dbReference>
<dbReference type="Pfam" id="PF08545">
    <property type="entry name" value="ACP_syn_III"/>
    <property type="match status" value="1"/>
</dbReference>
<evidence type="ECO:0000313" key="7">
    <source>
        <dbReference type="Proteomes" id="UP001596112"/>
    </source>
</evidence>
<dbReference type="InterPro" id="IPR013747">
    <property type="entry name" value="ACP_syn_III_C"/>
</dbReference>
<feature type="domain" description="Beta-ketoacyl-[acyl-carrier-protein] synthase III N-terminal" evidence="5">
    <location>
        <begin position="108"/>
        <end position="174"/>
    </location>
</feature>
<dbReference type="PANTHER" id="PTHR34069:SF2">
    <property type="entry name" value="BETA-KETOACYL-[ACYL-CARRIER-PROTEIN] SYNTHASE III"/>
    <property type="match status" value="1"/>
</dbReference>
<dbReference type="InterPro" id="IPR016039">
    <property type="entry name" value="Thiolase-like"/>
</dbReference>
<sequence length="351" mass="37034">MLLSDLYIAGLGARIPERVTTKEAVAAGWYDAAEAEALGWESVAVAGDVPAPDLAIEAAHQALQVSGHAPSEVDILMHVSCNHQGPDLWSPQHYVLRNTVGGTIPALEIRQGCNGFLAAMELAGTYLAAAEYRTAALITSADNWGDPLVDRWRATPGGLFGDAATACVLSRRTGFARLVNVRAVSLPELEELNRGGEPLFPPGCTTGVKVDLRERAATYKGGQDLVNAGQLMGETQRALIKETLEEAGLGPGDITRVAHQFVGDLNVLRRLLEPFGEDSGVAKGVWDFGRSVGHTGANDQTSGLHHLVSTGQLRRGDRVMLLGAGAGISFSCAVVEMLDVPSWAAAPDRAA</sequence>
<proteinExistence type="predicted"/>
<evidence type="ECO:0000313" key="6">
    <source>
        <dbReference type="EMBL" id="MFC5806332.1"/>
    </source>
</evidence>
<feature type="domain" description="Beta-ketoacyl-[acyl-carrier-protein] synthase III C-terminal" evidence="4">
    <location>
        <begin position="244"/>
        <end position="336"/>
    </location>
</feature>
<dbReference type="PANTHER" id="PTHR34069">
    <property type="entry name" value="3-OXOACYL-[ACYL-CARRIER-PROTEIN] SYNTHASE 3"/>
    <property type="match status" value="1"/>
</dbReference>
<organism evidence="6 7">
    <name type="scientific">Streptomyces heilongjiangensis</name>
    <dbReference type="NCBI Taxonomy" id="945052"/>
    <lineage>
        <taxon>Bacteria</taxon>
        <taxon>Bacillati</taxon>
        <taxon>Actinomycetota</taxon>
        <taxon>Actinomycetes</taxon>
        <taxon>Kitasatosporales</taxon>
        <taxon>Streptomycetaceae</taxon>
        <taxon>Streptomyces</taxon>
    </lineage>
</organism>
<dbReference type="EMBL" id="JBHSNZ010000001">
    <property type="protein sequence ID" value="MFC5806332.1"/>
    <property type="molecule type" value="Genomic_DNA"/>
</dbReference>
<keyword evidence="2" id="KW-0808">Transferase</keyword>
<keyword evidence="1" id="KW-0963">Cytoplasm</keyword>
<evidence type="ECO:0000259" key="4">
    <source>
        <dbReference type="Pfam" id="PF08541"/>
    </source>
</evidence>
<evidence type="ECO:0000259" key="5">
    <source>
        <dbReference type="Pfam" id="PF08545"/>
    </source>
</evidence>
<dbReference type="RefSeq" id="WP_272168653.1">
    <property type="nucleotide sequence ID" value="NZ_JAQOSL010000004.1"/>
</dbReference>
<dbReference type="SUPFAM" id="SSF53901">
    <property type="entry name" value="Thiolase-like"/>
    <property type="match status" value="1"/>
</dbReference>
<comment type="caution">
    <text evidence="6">The sequence shown here is derived from an EMBL/GenBank/DDBJ whole genome shotgun (WGS) entry which is preliminary data.</text>
</comment>
<dbReference type="InterPro" id="IPR013751">
    <property type="entry name" value="ACP_syn_III_N"/>
</dbReference>
<name>A0ABW1B000_9ACTN</name>
<evidence type="ECO:0000256" key="3">
    <source>
        <dbReference type="ARBA" id="ARBA00023315"/>
    </source>
</evidence>
<dbReference type="Pfam" id="PF08541">
    <property type="entry name" value="ACP_syn_III_C"/>
    <property type="match status" value="1"/>
</dbReference>
<reference evidence="7" key="1">
    <citation type="journal article" date="2019" name="Int. J. Syst. Evol. Microbiol.">
        <title>The Global Catalogue of Microorganisms (GCM) 10K type strain sequencing project: providing services to taxonomists for standard genome sequencing and annotation.</title>
        <authorList>
            <consortium name="The Broad Institute Genomics Platform"/>
            <consortium name="The Broad Institute Genome Sequencing Center for Infectious Disease"/>
            <person name="Wu L."/>
            <person name="Ma J."/>
        </authorList>
    </citation>
    <scope>NUCLEOTIDE SEQUENCE [LARGE SCALE GENOMIC DNA]</scope>
    <source>
        <strain evidence="7">JCM 9918</strain>
    </source>
</reference>
<keyword evidence="7" id="KW-1185">Reference proteome</keyword>
<gene>
    <name evidence="6" type="ORF">ACFQGO_02200</name>
</gene>